<organism evidence="2 3">
    <name type="scientific">Hortaea werneckii</name>
    <name type="common">Black yeast</name>
    <name type="synonym">Cladosporium werneckii</name>
    <dbReference type="NCBI Taxonomy" id="91943"/>
    <lineage>
        <taxon>Eukaryota</taxon>
        <taxon>Fungi</taxon>
        <taxon>Dikarya</taxon>
        <taxon>Ascomycota</taxon>
        <taxon>Pezizomycotina</taxon>
        <taxon>Dothideomycetes</taxon>
        <taxon>Dothideomycetidae</taxon>
        <taxon>Mycosphaerellales</taxon>
        <taxon>Teratosphaeriaceae</taxon>
        <taxon>Hortaea</taxon>
    </lineage>
</organism>
<dbReference type="AlphaFoldDB" id="A0A3M7JCT7"/>
<feature type="domain" description="JmjC" evidence="1">
    <location>
        <begin position="166"/>
        <end position="342"/>
    </location>
</feature>
<dbReference type="PROSITE" id="PS51184">
    <property type="entry name" value="JMJC"/>
    <property type="match status" value="1"/>
</dbReference>
<dbReference type="InterPro" id="IPR003347">
    <property type="entry name" value="JmjC_dom"/>
</dbReference>
<dbReference type="Pfam" id="PF13621">
    <property type="entry name" value="Cupin_8"/>
    <property type="match status" value="1"/>
</dbReference>
<proteinExistence type="predicted"/>
<evidence type="ECO:0000313" key="3">
    <source>
        <dbReference type="Proteomes" id="UP000281677"/>
    </source>
</evidence>
<evidence type="ECO:0000313" key="2">
    <source>
        <dbReference type="EMBL" id="RMZ35554.1"/>
    </source>
</evidence>
<dbReference type="InterPro" id="IPR041667">
    <property type="entry name" value="Cupin_8"/>
</dbReference>
<name>A0A3M7JCT7_HORWE</name>
<accession>A0A3M7JCT7</accession>
<dbReference type="SUPFAM" id="SSF51197">
    <property type="entry name" value="Clavaminate synthase-like"/>
    <property type="match status" value="1"/>
</dbReference>
<dbReference type="PANTHER" id="PTHR12461:SF105">
    <property type="entry name" value="HYPOXIA-INDUCIBLE FACTOR 1-ALPHA INHIBITOR"/>
    <property type="match status" value="1"/>
</dbReference>
<comment type="caution">
    <text evidence="2">The sequence shown here is derived from an EMBL/GenBank/DDBJ whole genome shotgun (WGS) entry which is preliminary data.</text>
</comment>
<dbReference type="Proteomes" id="UP000281677">
    <property type="component" value="Unassembled WGS sequence"/>
</dbReference>
<dbReference type="EMBL" id="QWIT01000003">
    <property type="protein sequence ID" value="RMZ35554.1"/>
    <property type="molecule type" value="Genomic_DNA"/>
</dbReference>
<dbReference type="PANTHER" id="PTHR12461">
    <property type="entry name" value="HYPOXIA-INDUCIBLE FACTOR 1 ALPHA INHIBITOR-RELATED"/>
    <property type="match status" value="1"/>
</dbReference>
<gene>
    <name evidence="2" type="ORF">D0859_00242</name>
</gene>
<dbReference type="VEuPathDB" id="FungiDB:BTJ68_08392"/>
<reference evidence="2 3" key="1">
    <citation type="journal article" date="2018" name="BMC Genomics">
        <title>Genomic evidence for intraspecific hybridization in a clonal and extremely halotolerant yeast.</title>
        <authorList>
            <person name="Gostincar C."/>
            <person name="Stajich J.E."/>
            <person name="Zupancic J."/>
            <person name="Zalar P."/>
            <person name="Gunde-Cimerman N."/>
        </authorList>
    </citation>
    <scope>NUCLEOTIDE SEQUENCE [LARGE SCALE GENOMIC DNA]</scope>
    <source>
        <strain evidence="2 3">EXF-120</strain>
    </source>
</reference>
<sequence length="342" mass="38119">MCYYPMQTTLMLSQRVISRAELACKRYSTARNLRTVPTLPDASIDTFRQQAFEPATPALLPRATFNHVPAIEKWFLKASGKGSSALEINRSYLSNYASTIVPIEITNQDNFARIEQPLSFFLECVYSHPSTSTYRSRPSRYFSAFVPGAKAVKKPKRQRPNDFFFFSASTPLLAAPTANVYLAQASLSDLPKGLREDVPTPELVLKAGKGDLYNSSIWLGLAPTYTPLHRDPNPNLFVQLAGRKTVRLYQPKVGHGIFAKVQERIGGSANAAIRGEEMMQGAEKKALEEEVWGGSDDARQTRDACWEVKVSSGDGLFIPKGWWHSIKGTGEGMTGSVNWWFR</sequence>
<protein>
    <recommendedName>
        <fullName evidence="1">JmjC domain-containing protein</fullName>
    </recommendedName>
</protein>
<dbReference type="OrthoDB" id="263283at2759"/>
<evidence type="ECO:0000259" key="1">
    <source>
        <dbReference type="PROSITE" id="PS51184"/>
    </source>
</evidence>
<dbReference type="Gene3D" id="2.60.120.650">
    <property type="entry name" value="Cupin"/>
    <property type="match status" value="1"/>
</dbReference>